<name>W9R0Z6_9ROSA</name>
<dbReference type="STRING" id="981085.W9R0Z6"/>
<dbReference type="KEGG" id="mnt:21385600"/>
<keyword evidence="4" id="KW-1185">Reference proteome</keyword>
<dbReference type="PANTHER" id="PTHR46702">
    <property type="entry name" value="DNA LIGASE (DUF1666)-RELATED"/>
    <property type="match status" value="1"/>
</dbReference>
<evidence type="ECO:0000313" key="3">
    <source>
        <dbReference type="EMBL" id="EXB53787.1"/>
    </source>
</evidence>
<dbReference type="OrthoDB" id="1911656at2759"/>
<feature type="coiled-coil region" evidence="1">
    <location>
        <begin position="348"/>
        <end position="375"/>
    </location>
</feature>
<proteinExistence type="predicted"/>
<feature type="compositionally biased region" description="Basic and acidic residues" evidence="2">
    <location>
        <begin position="21"/>
        <end position="37"/>
    </location>
</feature>
<feature type="region of interest" description="Disordered" evidence="2">
    <location>
        <begin position="14"/>
        <end position="64"/>
    </location>
</feature>
<reference evidence="4" key="1">
    <citation type="submission" date="2013-01" db="EMBL/GenBank/DDBJ databases">
        <title>Draft Genome Sequence of a Mulberry Tree, Morus notabilis C.K. Schneid.</title>
        <authorList>
            <person name="He N."/>
            <person name="Zhao S."/>
        </authorList>
    </citation>
    <scope>NUCLEOTIDE SEQUENCE</scope>
</reference>
<feature type="compositionally biased region" description="Acidic residues" evidence="2">
    <location>
        <begin position="87"/>
        <end position="105"/>
    </location>
</feature>
<evidence type="ECO:0000256" key="2">
    <source>
        <dbReference type="SAM" id="MobiDB-lite"/>
    </source>
</evidence>
<dbReference type="EMBL" id="KE344117">
    <property type="protein sequence ID" value="EXB53787.1"/>
    <property type="molecule type" value="Genomic_DNA"/>
</dbReference>
<evidence type="ECO:0000256" key="1">
    <source>
        <dbReference type="SAM" id="Coils"/>
    </source>
</evidence>
<dbReference type="AlphaFoldDB" id="W9R0Z6"/>
<dbReference type="eggNOG" id="ENOG502QV2D">
    <property type="taxonomic scope" value="Eukaryota"/>
</dbReference>
<dbReference type="InterPro" id="IPR012870">
    <property type="entry name" value="DUF1666"/>
</dbReference>
<accession>W9R0Z6</accession>
<sequence>MDFFKVKKFRKAHKPVLGNDLEDKPVPQPEEPKKENDGGGDVVNNKTNNEASDPTAEAEDDDDDFITNEVKRRLKELRRNSFMVLIPEEESCGEEDEDEEEEQEADQAISSTQWRDVEAEARQWWGGFDALYDKYCERMLFFDRMSAQQLNETGCQTPTTPSPRSASKKLASPLRCLSLKKIEEPADETEYLQQLQVDPYHDIEMAYVAQICLTWEALHCQYTQLTQKILCQPENPTCYNHSAQQFQQFQVLLQRYVENEPFELGLRPEIYTRARKLLPKLLQVPNAKASDQKEMEGEEPSLTVLAPDLIKIMESSILTFHLFLKMDKKKSGGARLFGNLNQTGATALHQVQSSLEKKLLKLKELRKKRRGWKKRSWPSAKEDVQLLFSLIDVKLLSRVVRMARIRKEQLFWCEEKMKKLDVVDGKLRRDPSPILFPC</sequence>
<dbReference type="Pfam" id="PF07891">
    <property type="entry name" value="DUF1666"/>
    <property type="match status" value="1"/>
</dbReference>
<feature type="region of interest" description="Disordered" evidence="2">
    <location>
        <begin position="86"/>
        <end position="113"/>
    </location>
</feature>
<evidence type="ECO:0008006" key="5">
    <source>
        <dbReference type="Google" id="ProtNLM"/>
    </source>
</evidence>
<organism evidence="3 4">
    <name type="scientific">Morus notabilis</name>
    <dbReference type="NCBI Taxonomy" id="981085"/>
    <lineage>
        <taxon>Eukaryota</taxon>
        <taxon>Viridiplantae</taxon>
        <taxon>Streptophyta</taxon>
        <taxon>Embryophyta</taxon>
        <taxon>Tracheophyta</taxon>
        <taxon>Spermatophyta</taxon>
        <taxon>Magnoliopsida</taxon>
        <taxon>eudicotyledons</taxon>
        <taxon>Gunneridae</taxon>
        <taxon>Pentapetalae</taxon>
        <taxon>rosids</taxon>
        <taxon>fabids</taxon>
        <taxon>Rosales</taxon>
        <taxon>Moraceae</taxon>
        <taxon>Moreae</taxon>
        <taxon>Morus</taxon>
    </lineage>
</organism>
<dbReference type="Proteomes" id="UP000030645">
    <property type="component" value="Unassembled WGS sequence"/>
</dbReference>
<dbReference type="PANTHER" id="PTHR46702:SF1">
    <property type="entry name" value="DUF1666 FAMILY PROTEIN (DUF1666)"/>
    <property type="match status" value="1"/>
</dbReference>
<keyword evidence="1" id="KW-0175">Coiled coil</keyword>
<gene>
    <name evidence="3" type="ORF">L484_002019</name>
</gene>
<evidence type="ECO:0000313" key="4">
    <source>
        <dbReference type="Proteomes" id="UP000030645"/>
    </source>
</evidence>
<protein>
    <recommendedName>
        <fullName evidence="5">Ribosomal protein L34Ae</fullName>
    </recommendedName>
</protein>